<dbReference type="Proteomes" id="UP000078542">
    <property type="component" value="Unassembled WGS sequence"/>
</dbReference>
<feature type="transmembrane region" description="Helical" evidence="2">
    <location>
        <begin position="81"/>
        <end position="99"/>
    </location>
</feature>
<keyword evidence="4" id="KW-1185">Reference proteome</keyword>
<keyword evidence="2" id="KW-1133">Transmembrane helix</keyword>
<dbReference type="EMBL" id="KQ978291">
    <property type="protein sequence ID" value="KYM95550.1"/>
    <property type="molecule type" value="Genomic_DNA"/>
</dbReference>
<sequence>LIAVYTEGKSYLIINKNNLQNCKTIYSDALLSFTALATPAAPPTNDPRTPSSGRTGRIPPRFAIGSILLLFRFFVFKPILIFVLAFIAAQTAVAAALSVRDESLAVMRFFDIEMPINKFGLSLGGGSESHYQWRGLIRNNVRDNALCRVATDFDAKLRKIRRLALPVEDTDAANKRYVQQSVQDLKDRLDEIERRITSFQNNVQIILNEFEKKIRESKNV</sequence>
<reference evidence="3 4" key="1">
    <citation type="submission" date="2016-03" db="EMBL/GenBank/DDBJ databases">
        <title>Cyphomyrmex costatus WGS genome.</title>
        <authorList>
            <person name="Nygaard S."/>
            <person name="Hu H."/>
            <person name="Boomsma J."/>
            <person name="Zhang G."/>
        </authorList>
    </citation>
    <scope>NUCLEOTIDE SEQUENCE [LARGE SCALE GENOMIC DNA]</scope>
    <source>
        <strain evidence="3">MS0001</strain>
        <tissue evidence="3">Whole body</tissue>
    </source>
</reference>
<evidence type="ECO:0000256" key="2">
    <source>
        <dbReference type="SAM" id="Phobius"/>
    </source>
</evidence>
<proteinExistence type="predicted"/>
<gene>
    <name evidence="3" type="ORF">ALC62_13802</name>
</gene>
<dbReference type="AlphaFoldDB" id="A0A151I9D9"/>
<keyword evidence="2" id="KW-0812">Transmembrane</keyword>
<evidence type="ECO:0000313" key="3">
    <source>
        <dbReference type="EMBL" id="KYM95550.1"/>
    </source>
</evidence>
<accession>A0A151I9D9</accession>
<evidence type="ECO:0000313" key="4">
    <source>
        <dbReference type="Proteomes" id="UP000078542"/>
    </source>
</evidence>
<keyword evidence="1" id="KW-0175">Coiled coil</keyword>
<evidence type="ECO:0000256" key="1">
    <source>
        <dbReference type="SAM" id="Coils"/>
    </source>
</evidence>
<keyword evidence="2" id="KW-0472">Membrane</keyword>
<organism evidence="3 4">
    <name type="scientific">Cyphomyrmex costatus</name>
    <dbReference type="NCBI Taxonomy" id="456900"/>
    <lineage>
        <taxon>Eukaryota</taxon>
        <taxon>Metazoa</taxon>
        <taxon>Ecdysozoa</taxon>
        <taxon>Arthropoda</taxon>
        <taxon>Hexapoda</taxon>
        <taxon>Insecta</taxon>
        <taxon>Pterygota</taxon>
        <taxon>Neoptera</taxon>
        <taxon>Endopterygota</taxon>
        <taxon>Hymenoptera</taxon>
        <taxon>Apocrita</taxon>
        <taxon>Aculeata</taxon>
        <taxon>Formicoidea</taxon>
        <taxon>Formicidae</taxon>
        <taxon>Myrmicinae</taxon>
        <taxon>Cyphomyrmex</taxon>
    </lineage>
</organism>
<feature type="non-terminal residue" evidence="3">
    <location>
        <position position="1"/>
    </location>
</feature>
<feature type="coiled-coil region" evidence="1">
    <location>
        <begin position="175"/>
        <end position="209"/>
    </location>
</feature>
<protein>
    <submittedName>
        <fullName evidence="3">Uncharacterized protein</fullName>
    </submittedName>
</protein>
<name>A0A151I9D9_9HYME</name>